<name>A0A2T0U6E8_9MICO</name>
<dbReference type="Pfam" id="PF13625">
    <property type="entry name" value="Helicase_C_3"/>
    <property type="match status" value="1"/>
</dbReference>
<accession>A0A2T0U6E8</accession>
<keyword evidence="3" id="KW-0378">Hydrolase</keyword>
<organism evidence="3 4">
    <name type="scientific">Knoellia remsis</name>
    <dbReference type="NCBI Taxonomy" id="407159"/>
    <lineage>
        <taxon>Bacteria</taxon>
        <taxon>Bacillati</taxon>
        <taxon>Actinomycetota</taxon>
        <taxon>Actinomycetes</taxon>
        <taxon>Micrococcales</taxon>
        <taxon>Intrasporangiaceae</taxon>
        <taxon>Knoellia</taxon>
    </lineage>
</organism>
<keyword evidence="3" id="KW-0347">Helicase</keyword>
<feature type="domain" description="Helicase XPB/Ssl2 N-terminal" evidence="2">
    <location>
        <begin position="320"/>
        <end position="442"/>
    </location>
</feature>
<comment type="caution">
    <text evidence="3">The sequence shown here is derived from an EMBL/GenBank/DDBJ whole genome shotgun (WGS) entry which is preliminary data.</text>
</comment>
<evidence type="ECO:0000313" key="4">
    <source>
        <dbReference type="Proteomes" id="UP000237822"/>
    </source>
</evidence>
<keyword evidence="3" id="KW-0067">ATP-binding</keyword>
<keyword evidence="4" id="KW-1185">Reference proteome</keyword>
<evidence type="ECO:0000256" key="1">
    <source>
        <dbReference type="SAM" id="MobiDB-lite"/>
    </source>
</evidence>
<dbReference type="GO" id="GO:0004386">
    <property type="term" value="F:helicase activity"/>
    <property type="evidence" value="ECO:0007669"/>
    <property type="project" value="UniProtKB-KW"/>
</dbReference>
<dbReference type="Proteomes" id="UP000237822">
    <property type="component" value="Unassembled WGS sequence"/>
</dbReference>
<reference evidence="3 4" key="1">
    <citation type="submission" date="2018-03" db="EMBL/GenBank/DDBJ databases">
        <title>Genomic Encyclopedia of Archaeal and Bacterial Type Strains, Phase II (KMG-II): from individual species to whole genera.</title>
        <authorList>
            <person name="Goeker M."/>
        </authorList>
    </citation>
    <scope>NUCLEOTIDE SEQUENCE [LARGE SCALE GENOMIC DNA]</scope>
    <source>
        <strain evidence="3 4">ATCC BAA-1496</strain>
    </source>
</reference>
<feature type="region of interest" description="Disordered" evidence="1">
    <location>
        <begin position="470"/>
        <end position="495"/>
    </location>
</feature>
<dbReference type="EMBL" id="PVTI01000027">
    <property type="protein sequence ID" value="PRY53462.1"/>
    <property type="molecule type" value="Genomic_DNA"/>
</dbReference>
<gene>
    <name evidence="3" type="ORF">BCF74_1275</name>
</gene>
<dbReference type="InterPro" id="IPR032830">
    <property type="entry name" value="XPB/Ssl2_N"/>
</dbReference>
<protein>
    <submittedName>
        <fullName evidence="3">XPB/Ssl2-like helicase family protein</fullName>
    </submittedName>
</protein>
<evidence type="ECO:0000313" key="3">
    <source>
        <dbReference type="EMBL" id="PRY53462.1"/>
    </source>
</evidence>
<sequence length="598" mass="62898">MRAVDGLDTAHLLVLDAATRDSRPAGADAAAVDAAREDLWRLGLAWRGPDGLVVTRTAAEVVTDRRERVAAGIIGDGFRRPELTGPTPPPDRVDAAAGAAASEVLALVDEVVDGWSQSPPRVLRAGGLAVRDLSDTAARLDVPSSQAAFLVELALAAGLVADDGELEPHWVPTADYDAWQGAPGGERWARLAVAWLGSTRAAHRVGGRTDTGAPVNALEPDVTWAPIRFLRRAVLGVVDEASGAAPALDDVAAVLRWARPLRVPDDLETVVGAVLREAAWLGVLGLGTLGAGGRTLLAGADPQHIAELVHPHLPAPVDAVLLQADLTAVAPGPVTGSLAAFLRLVGDIESRGGASVFRFGEASIRRALDAGWTADDILDGLRDASRTPVPQPLDYLVRDAARRHASVRVSAATTVIRSEDEGTLSAMLVDPRLDALRLRRLAPTVVTSPLAPGRVLDRLRAAGFASVAESVTGEVSASSPGARRTSRRPVTDPVVVRRPDGSQLASLVERLREQERNRASTHGDDGAMPESDPETSLALLRDAAADHRGVWVGHTDASGVRKRLLFYPQRVDAGRVTGLVDGMTRTLSVHRITGVAPD</sequence>
<evidence type="ECO:0000259" key="2">
    <source>
        <dbReference type="Pfam" id="PF13625"/>
    </source>
</evidence>
<proteinExistence type="predicted"/>
<keyword evidence="3" id="KW-0547">Nucleotide-binding</keyword>
<dbReference type="AlphaFoldDB" id="A0A2T0U6E8"/>